<accession>A0A0S7WHC9</accession>
<keyword evidence="4 8" id="KW-0547">Nucleotide-binding</keyword>
<sequence>MQRLLVKTELHDLPLLKRGKVRDIYRVDGKLLIIATDRISALDFVLPTGIPYKGVVLNKVSNFWFERTAKIVKNHVLSADVRTFPESLDPHFDLLEGRSVLVDEVQPLPVECIVRGYLSGSAWKEYRERGDVQDAGLPAGLQISSKLAKPIFTPSTKGELGEHDVPVSQQWMEETLGKELASAVKTVSLELYQFAADIAFKRGIIVADTKFEFGLRNGELILIDELFTPDSSRFWRVEDYAPGRAQDGLDKQLVRDWLSSVQWHKTPPPIPDQIVAETQRRYLDILEKLTGERIV</sequence>
<dbReference type="UniPathway" id="UPA00074">
    <property type="reaction ID" value="UER00131"/>
</dbReference>
<proteinExistence type="inferred from homology"/>
<comment type="pathway">
    <text evidence="1 8">Purine metabolism; IMP biosynthesis via de novo pathway; 5-amino-1-(5-phospho-D-ribosyl)imidazole-4-carboxamide from 5-amino-1-(5-phospho-D-ribosyl)imidazole-4-carboxylate: step 1/2.</text>
</comment>
<dbReference type="InterPro" id="IPR018236">
    <property type="entry name" value="SAICAR_synthetase_CS"/>
</dbReference>
<dbReference type="PATRIC" id="fig|1703771.3.peg.391"/>
<dbReference type="Gene3D" id="3.30.470.20">
    <property type="entry name" value="ATP-grasp fold, B domain"/>
    <property type="match status" value="1"/>
</dbReference>
<evidence type="ECO:0000256" key="1">
    <source>
        <dbReference type="ARBA" id="ARBA00004672"/>
    </source>
</evidence>
<dbReference type="PANTHER" id="PTHR43700:SF1">
    <property type="entry name" value="PHOSPHORIBOSYLAMINOIMIDAZOLE-SUCCINOCARBOXAMIDE SYNTHASE"/>
    <property type="match status" value="1"/>
</dbReference>
<feature type="domain" description="SAICAR synthetase/ADE2 N-terminal" evidence="9">
    <location>
        <begin position="16"/>
        <end position="265"/>
    </location>
</feature>
<dbReference type="CDD" id="cd01414">
    <property type="entry name" value="SAICAR_synt_Sc"/>
    <property type="match status" value="1"/>
</dbReference>
<organism evidence="10 11">
    <name type="scientific">candidate division TA06 bacterium DG_26</name>
    <dbReference type="NCBI Taxonomy" id="1703771"/>
    <lineage>
        <taxon>Bacteria</taxon>
        <taxon>Bacteria division TA06</taxon>
    </lineage>
</organism>
<dbReference type="EMBL" id="LIZT01000063">
    <property type="protein sequence ID" value="KPJ49337.1"/>
    <property type="molecule type" value="Genomic_DNA"/>
</dbReference>
<keyword evidence="3 8" id="KW-0436">Ligase</keyword>
<evidence type="ECO:0000256" key="8">
    <source>
        <dbReference type="HAMAP-Rule" id="MF_00137"/>
    </source>
</evidence>
<keyword evidence="6 8" id="KW-0067">ATP-binding</keyword>
<dbReference type="PANTHER" id="PTHR43700">
    <property type="entry name" value="PHOSPHORIBOSYLAMINOIMIDAZOLE-SUCCINOCARBOXAMIDE SYNTHASE"/>
    <property type="match status" value="1"/>
</dbReference>
<dbReference type="GO" id="GO:0004639">
    <property type="term" value="F:phosphoribosylaminoimidazolesuccinocarboxamide synthase activity"/>
    <property type="evidence" value="ECO:0007669"/>
    <property type="project" value="UniProtKB-UniRule"/>
</dbReference>
<evidence type="ECO:0000256" key="4">
    <source>
        <dbReference type="ARBA" id="ARBA00022741"/>
    </source>
</evidence>
<dbReference type="InterPro" id="IPR001636">
    <property type="entry name" value="SAICAR_synth"/>
</dbReference>
<protein>
    <recommendedName>
        <fullName evidence="8">Phosphoribosylaminoimidazole-succinocarboxamide synthase</fullName>
        <ecNumber evidence="8">6.3.2.6</ecNumber>
    </recommendedName>
    <alternativeName>
        <fullName evidence="8">SAICAR synthetase</fullName>
    </alternativeName>
</protein>
<reference evidence="10 11" key="1">
    <citation type="journal article" date="2015" name="Microbiome">
        <title>Genomic resolution of linkages in carbon, nitrogen, and sulfur cycling among widespread estuary sediment bacteria.</title>
        <authorList>
            <person name="Baker B.J."/>
            <person name="Lazar C.S."/>
            <person name="Teske A.P."/>
            <person name="Dick G.J."/>
        </authorList>
    </citation>
    <scope>NUCLEOTIDE SEQUENCE [LARGE SCALE GENOMIC DNA]</scope>
    <source>
        <strain evidence="10">DG_26</strain>
    </source>
</reference>
<comment type="caution">
    <text evidence="10">The sequence shown here is derived from an EMBL/GenBank/DDBJ whole genome shotgun (WGS) entry which is preliminary data.</text>
</comment>
<dbReference type="SUPFAM" id="SSF56104">
    <property type="entry name" value="SAICAR synthase-like"/>
    <property type="match status" value="1"/>
</dbReference>
<evidence type="ECO:0000256" key="7">
    <source>
        <dbReference type="ARBA" id="ARBA00048475"/>
    </source>
</evidence>
<evidence type="ECO:0000256" key="5">
    <source>
        <dbReference type="ARBA" id="ARBA00022755"/>
    </source>
</evidence>
<dbReference type="Gene3D" id="3.30.200.20">
    <property type="entry name" value="Phosphorylase Kinase, domain 1"/>
    <property type="match status" value="1"/>
</dbReference>
<evidence type="ECO:0000259" key="9">
    <source>
        <dbReference type="Pfam" id="PF01259"/>
    </source>
</evidence>
<dbReference type="FunFam" id="3.30.470.20:FF:000015">
    <property type="entry name" value="Phosphoribosylaminoimidazole-succinocarboxamide synthase"/>
    <property type="match status" value="1"/>
</dbReference>
<dbReference type="GO" id="GO:0006189">
    <property type="term" value="P:'de novo' IMP biosynthetic process"/>
    <property type="evidence" value="ECO:0007669"/>
    <property type="project" value="UniProtKB-UniRule"/>
</dbReference>
<keyword evidence="5 8" id="KW-0658">Purine biosynthesis</keyword>
<evidence type="ECO:0000256" key="6">
    <source>
        <dbReference type="ARBA" id="ARBA00022840"/>
    </source>
</evidence>
<dbReference type="InterPro" id="IPR028923">
    <property type="entry name" value="SAICAR_synt/ADE2_N"/>
</dbReference>
<dbReference type="AlphaFoldDB" id="A0A0S7WHC9"/>
<evidence type="ECO:0000313" key="11">
    <source>
        <dbReference type="Proteomes" id="UP000051124"/>
    </source>
</evidence>
<evidence type="ECO:0000313" key="10">
    <source>
        <dbReference type="EMBL" id="KPJ49337.1"/>
    </source>
</evidence>
<dbReference type="NCBIfam" id="NF010568">
    <property type="entry name" value="PRK13961.1"/>
    <property type="match status" value="1"/>
</dbReference>
<gene>
    <name evidence="8" type="primary">purC</name>
    <name evidence="10" type="ORF">AMJ40_05740</name>
</gene>
<dbReference type="PROSITE" id="PS01057">
    <property type="entry name" value="SAICAR_SYNTHETASE_1"/>
    <property type="match status" value="1"/>
</dbReference>
<dbReference type="Proteomes" id="UP000051124">
    <property type="component" value="Unassembled WGS sequence"/>
</dbReference>
<dbReference type="GO" id="GO:0005524">
    <property type="term" value="F:ATP binding"/>
    <property type="evidence" value="ECO:0007669"/>
    <property type="project" value="UniProtKB-KW"/>
</dbReference>
<dbReference type="Pfam" id="PF01259">
    <property type="entry name" value="SAICAR_synt"/>
    <property type="match status" value="1"/>
</dbReference>
<comment type="similarity">
    <text evidence="2 8">Belongs to the SAICAR synthetase family.</text>
</comment>
<dbReference type="EC" id="6.3.2.6" evidence="8"/>
<dbReference type="NCBIfam" id="TIGR00081">
    <property type="entry name" value="purC"/>
    <property type="match status" value="1"/>
</dbReference>
<evidence type="ECO:0000256" key="2">
    <source>
        <dbReference type="ARBA" id="ARBA00010190"/>
    </source>
</evidence>
<name>A0A0S7WHC9_UNCT6</name>
<dbReference type="GO" id="GO:0005737">
    <property type="term" value="C:cytoplasm"/>
    <property type="evidence" value="ECO:0007669"/>
    <property type="project" value="TreeGrafter"/>
</dbReference>
<evidence type="ECO:0000256" key="3">
    <source>
        <dbReference type="ARBA" id="ARBA00022598"/>
    </source>
</evidence>
<comment type="catalytic activity">
    <reaction evidence="7 8">
        <text>5-amino-1-(5-phospho-D-ribosyl)imidazole-4-carboxylate + L-aspartate + ATP = (2S)-2-[5-amino-1-(5-phospho-beta-D-ribosyl)imidazole-4-carboxamido]succinate + ADP + phosphate + 2 H(+)</text>
        <dbReference type="Rhea" id="RHEA:22628"/>
        <dbReference type="ChEBI" id="CHEBI:15378"/>
        <dbReference type="ChEBI" id="CHEBI:29991"/>
        <dbReference type="ChEBI" id="CHEBI:30616"/>
        <dbReference type="ChEBI" id="CHEBI:43474"/>
        <dbReference type="ChEBI" id="CHEBI:58443"/>
        <dbReference type="ChEBI" id="CHEBI:77657"/>
        <dbReference type="ChEBI" id="CHEBI:456216"/>
        <dbReference type="EC" id="6.3.2.6"/>
    </reaction>
</comment>
<dbReference type="HAMAP" id="MF_00137">
    <property type="entry name" value="SAICAR_synth"/>
    <property type="match status" value="1"/>
</dbReference>